<feature type="transmembrane region" description="Helical" evidence="5">
    <location>
        <begin position="185"/>
        <end position="206"/>
    </location>
</feature>
<feature type="transmembrane region" description="Helical" evidence="5">
    <location>
        <begin position="123"/>
        <end position="139"/>
    </location>
</feature>
<evidence type="ECO:0000313" key="8">
    <source>
        <dbReference type="Proteomes" id="UP000028045"/>
    </source>
</evidence>
<dbReference type="GO" id="GO:0006676">
    <property type="term" value="P:mannosyl diphosphorylinositol ceramide metabolic process"/>
    <property type="evidence" value="ECO:0007669"/>
    <property type="project" value="TreeGrafter"/>
</dbReference>
<dbReference type="GO" id="GO:0070916">
    <property type="term" value="C:inositol phosphoceramide synthase complex"/>
    <property type="evidence" value="ECO:0007669"/>
    <property type="project" value="TreeGrafter"/>
</dbReference>
<feature type="transmembrane region" description="Helical" evidence="5">
    <location>
        <begin position="312"/>
        <end position="328"/>
    </location>
</feature>
<feature type="transmembrane region" description="Helical" evidence="5">
    <location>
        <begin position="151"/>
        <end position="173"/>
    </location>
</feature>
<dbReference type="InterPro" id="IPR000326">
    <property type="entry name" value="PAP2/HPO"/>
</dbReference>
<evidence type="ECO:0000256" key="2">
    <source>
        <dbReference type="ARBA" id="ARBA00022692"/>
    </source>
</evidence>
<comment type="subcellular location">
    <subcellularLocation>
        <location evidence="1">Membrane</location>
        <topology evidence="1">Multi-pass membrane protein</topology>
    </subcellularLocation>
</comment>
<dbReference type="FunFam" id="1.20.144.10:FF:000015">
    <property type="entry name" value="Aureobasidin resistance protein Aur1"/>
    <property type="match status" value="1"/>
</dbReference>
<dbReference type="Gene3D" id="1.20.144.10">
    <property type="entry name" value="Phosphatidic acid phosphatase type 2/haloperoxidase"/>
    <property type="match status" value="1"/>
</dbReference>
<name>A0A084ARI2_STACB</name>
<dbReference type="AlphaFoldDB" id="A0A084ARI2"/>
<dbReference type="SMART" id="SM00014">
    <property type="entry name" value="acidPPc"/>
    <property type="match status" value="1"/>
</dbReference>
<feature type="transmembrane region" description="Helical" evidence="5">
    <location>
        <begin position="334"/>
        <end position="353"/>
    </location>
</feature>
<dbReference type="EMBL" id="KL648598">
    <property type="protein sequence ID" value="KEY67911.1"/>
    <property type="molecule type" value="Genomic_DNA"/>
</dbReference>
<sequence length="439" mass="49344">MDELPTPYTGKAPLPLPWTDRLSLAVFSRLSTRTPVGRRRRNSKSKMLSPSMLAVADLQTSFDFRDGLRDLRKRKWRLSDLQYAVLAGLSLFSLSIAPSAPLVKSLAVIASAWVLLMPATRQFFLPSLPIWVWLLYFFCSRFIPYAYRPHIWVRVLPALENVLYGANLSNILSAHKHPILDILAWLPYGIVHFGAPLVCSLVMFVFGAPGTAPVFAKAFGWMSVLGVTIQLIFPCTPPWYENENGLVPAAYGMPGSPAGLARVDKIFGIDLYTTNFTNAPLPFGAFPSLHAANAVLEALFMTHCFPRFRTYFILYAGWVWWATMYLSHHYAVDLVGGGLIAACFYYCCRAYWLPQRQSDKFTRWDYDFVEIGDRQKTADEEQHSYFGLGLIEPPRRLPSIDEWTLASTSSSGSGTMSPTSEDNYHGVLPVEVKNAAWTE</sequence>
<reference evidence="7 8" key="1">
    <citation type="journal article" date="2014" name="BMC Genomics">
        <title>Comparative genome sequencing reveals chemotype-specific gene clusters in the toxigenic black mold Stachybotrys.</title>
        <authorList>
            <person name="Semeiks J."/>
            <person name="Borek D."/>
            <person name="Otwinowski Z."/>
            <person name="Grishin N.V."/>
        </authorList>
    </citation>
    <scope>NUCLEOTIDE SEQUENCE [LARGE SCALE GENOMIC DNA]</scope>
    <source>
        <strain evidence="8">CBS 109288 / IBT 7711</strain>
    </source>
</reference>
<dbReference type="InterPro" id="IPR036938">
    <property type="entry name" value="PAP2/HPO_sf"/>
</dbReference>
<dbReference type="HOGENOM" id="CLU_030747_0_1_1"/>
<dbReference type="PANTHER" id="PTHR31310">
    <property type="match status" value="1"/>
</dbReference>
<feature type="transmembrane region" description="Helical" evidence="5">
    <location>
        <begin position="81"/>
        <end position="103"/>
    </location>
</feature>
<evidence type="ECO:0000259" key="6">
    <source>
        <dbReference type="SMART" id="SM00014"/>
    </source>
</evidence>
<dbReference type="SUPFAM" id="SSF48317">
    <property type="entry name" value="Acid phosphatase/Vanadium-dependent haloperoxidase"/>
    <property type="match status" value="1"/>
</dbReference>
<organism evidence="7 8">
    <name type="scientific">Stachybotrys chartarum (strain CBS 109288 / IBT 7711)</name>
    <name type="common">Toxic black mold</name>
    <name type="synonym">Stilbospora chartarum</name>
    <dbReference type="NCBI Taxonomy" id="1280523"/>
    <lineage>
        <taxon>Eukaryota</taxon>
        <taxon>Fungi</taxon>
        <taxon>Dikarya</taxon>
        <taxon>Ascomycota</taxon>
        <taxon>Pezizomycotina</taxon>
        <taxon>Sordariomycetes</taxon>
        <taxon>Hypocreomycetidae</taxon>
        <taxon>Hypocreales</taxon>
        <taxon>Stachybotryaceae</taxon>
        <taxon>Stachybotrys</taxon>
    </lineage>
</organism>
<dbReference type="PANTHER" id="PTHR31310:SF11">
    <property type="entry name" value="INOSITOL PHOSPHORYLCERAMIDE SYNTHASE CATALYTIC SUBUNIT AUR1"/>
    <property type="match status" value="1"/>
</dbReference>
<keyword evidence="2 5" id="KW-0812">Transmembrane</keyword>
<dbReference type="InterPro" id="IPR026841">
    <property type="entry name" value="Aur1/Ipt1"/>
</dbReference>
<evidence type="ECO:0000313" key="7">
    <source>
        <dbReference type="EMBL" id="KEY67911.1"/>
    </source>
</evidence>
<proteinExistence type="predicted"/>
<protein>
    <recommendedName>
        <fullName evidence="6">Phosphatidic acid phosphatase type 2/haloperoxidase domain-containing protein</fullName>
    </recommendedName>
</protein>
<feature type="transmembrane region" description="Helical" evidence="5">
    <location>
        <begin position="218"/>
        <end position="240"/>
    </location>
</feature>
<gene>
    <name evidence="7" type="ORF">S7711_02122</name>
</gene>
<dbReference type="Proteomes" id="UP000028045">
    <property type="component" value="Unassembled WGS sequence"/>
</dbReference>
<evidence type="ECO:0000256" key="5">
    <source>
        <dbReference type="SAM" id="Phobius"/>
    </source>
</evidence>
<dbReference type="GO" id="GO:0016020">
    <property type="term" value="C:membrane"/>
    <property type="evidence" value="ECO:0007669"/>
    <property type="project" value="UniProtKB-SubCell"/>
</dbReference>
<dbReference type="InterPro" id="IPR052185">
    <property type="entry name" value="IPC_Synthase-Related"/>
</dbReference>
<dbReference type="CDD" id="cd03386">
    <property type="entry name" value="PAP2_Aur1_like"/>
    <property type="match status" value="1"/>
</dbReference>
<evidence type="ECO:0000256" key="3">
    <source>
        <dbReference type="ARBA" id="ARBA00022989"/>
    </source>
</evidence>
<evidence type="ECO:0000256" key="4">
    <source>
        <dbReference type="ARBA" id="ARBA00023136"/>
    </source>
</evidence>
<feature type="transmembrane region" description="Helical" evidence="5">
    <location>
        <begin position="281"/>
        <end position="300"/>
    </location>
</feature>
<feature type="domain" description="Phosphatidic acid phosphatase type 2/haloperoxidase" evidence="6">
    <location>
        <begin position="212"/>
        <end position="349"/>
    </location>
</feature>
<dbReference type="GO" id="GO:0030148">
    <property type="term" value="P:sphingolipid biosynthetic process"/>
    <property type="evidence" value="ECO:0007669"/>
    <property type="project" value="TreeGrafter"/>
</dbReference>
<accession>A0A084ARI2</accession>
<dbReference type="OrthoDB" id="5784at2759"/>
<keyword evidence="8" id="KW-1185">Reference proteome</keyword>
<dbReference type="Pfam" id="PF14378">
    <property type="entry name" value="PAP2_3"/>
    <property type="match status" value="1"/>
</dbReference>
<keyword evidence="4 5" id="KW-0472">Membrane</keyword>
<evidence type="ECO:0000256" key="1">
    <source>
        <dbReference type="ARBA" id="ARBA00004141"/>
    </source>
</evidence>
<keyword evidence="3 5" id="KW-1133">Transmembrane helix</keyword>